<dbReference type="InterPro" id="IPR044901">
    <property type="entry name" value="Trehalose_TreZ_E-set_sf"/>
</dbReference>
<evidence type="ECO:0000313" key="15">
    <source>
        <dbReference type="Proteomes" id="UP000010988"/>
    </source>
</evidence>
<dbReference type="GO" id="GO:0033942">
    <property type="term" value="F:4-alpha-D-(1-&gt;4)-alpha-D-glucanotrehalose trehalohydrolase activity"/>
    <property type="evidence" value="ECO:0007669"/>
    <property type="project" value="UniProtKB-EC"/>
</dbReference>
<dbReference type="STRING" id="1220583.GOACH_16_01030"/>
<dbReference type="CDD" id="cd11325">
    <property type="entry name" value="AmyAc_GTHase"/>
    <property type="match status" value="1"/>
</dbReference>
<reference evidence="14 15" key="1">
    <citation type="submission" date="2012-12" db="EMBL/GenBank/DDBJ databases">
        <title>Whole genome shotgun sequence of Gordonia aichiensis NBRC 108223.</title>
        <authorList>
            <person name="Isaki-Nakamura S."/>
            <person name="Hosoyama A."/>
            <person name="Tsuchikane K."/>
            <person name="Ando Y."/>
            <person name="Baba S."/>
            <person name="Ohji S."/>
            <person name="Hamada M."/>
            <person name="Tamura T."/>
            <person name="Yamazoe A."/>
            <person name="Yamazaki S."/>
            <person name="Fujita N."/>
        </authorList>
    </citation>
    <scope>NUCLEOTIDE SEQUENCE [LARGE SCALE GENOMIC DNA]</scope>
    <source>
        <strain evidence="14 15">NBRC 108223</strain>
    </source>
</reference>
<dbReference type="Gene3D" id="1.10.10.760">
    <property type="entry name" value="E-set domains of sugar-utilizing enzymes"/>
    <property type="match status" value="1"/>
</dbReference>
<evidence type="ECO:0000256" key="8">
    <source>
        <dbReference type="ARBA" id="ARBA00023277"/>
    </source>
</evidence>
<dbReference type="Gene3D" id="2.60.40.10">
    <property type="entry name" value="Immunoglobulins"/>
    <property type="match status" value="1"/>
</dbReference>
<evidence type="ECO:0000256" key="6">
    <source>
        <dbReference type="ARBA" id="ARBA00022490"/>
    </source>
</evidence>
<evidence type="ECO:0000256" key="12">
    <source>
        <dbReference type="SAM" id="MobiDB-lite"/>
    </source>
</evidence>
<evidence type="ECO:0000256" key="1">
    <source>
        <dbReference type="ARBA" id="ARBA00004496"/>
    </source>
</evidence>
<evidence type="ECO:0000256" key="3">
    <source>
        <dbReference type="ARBA" id="ARBA00008061"/>
    </source>
</evidence>
<dbReference type="Pfam" id="PF00128">
    <property type="entry name" value="Alpha-amylase"/>
    <property type="match status" value="1"/>
</dbReference>
<dbReference type="SUPFAM" id="SSF51445">
    <property type="entry name" value="(Trans)glycosidases"/>
    <property type="match status" value="1"/>
</dbReference>
<dbReference type="UniPathway" id="UPA00299"/>
<feature type="region of interest" description="Disordered" evidence="12">
    <location>
        <begin position="109"/>
        <end position="175"/>
    </location>
</feature>
<feature type="compositionally biased region" description="Acidic residues" evidence="12">
    <location>
        <begin position="143"/>
        <end position="158"/>
    </location>
</feature>
<dbReference type="AlphaFoldDB" id="L7KMI9"/>
<dbReference type="PANTHER" id="PTHR43651">
    <property type="entry name" value="1,4-ALPHA-GLUCAN-BRANCHING ENZYME"/>
    <property type="match status" value="1"/>
</dbReference>
<dbReference type="Proteomes" id="UP000010988">
    <property type="component" value="Unassembled WGS sequence"/>
</dbReference>
<feature type="domain" description="Glycosyl hydrolase family 13 catalytic" evidence="13">
    <location>
        <begin position="207"/>
        <end position="552"/>
    </location>
</feature>
<dbReference type="SMART" id="SM00642">
    <property type="entry name" value="Aamy"/>
    <property type="match status" value="1"/>
</dbReference>
<dbReference type="GO" id="GO:0005737">
    <property type="term" value="C:cytoplasm"/>
    <property type="evidence" value="ECO:0007669"/>
    <property type="project" value="UniProtKB-SubCell"/>
</dbReference>
<evidence type="ECO:0000256" key="7">
    <source>
        <dbReference type="ARBA" id="ARBA00022801"/>
    </source>
</evidence>
<dbReference type="InterPro" id="IPR006047">
    <property type="entry name" value="GH13_cat_dom"/>
</dbReference>
<evidence type="ECO:0000256" key="11">
    <source>
        <dbReference type="NCBIfam" id="TIGR02402"/>
    </source>
</evidence>
<protein>
    <recommendedName>
        <fullName evidence="5 11">Malto-oligosyltrehalose trehalohydrolase</fullName>
        <ecNumber evidence="4 11">3.2.1.141</ecNumber>
    </recommendedName>
</protein>
<keyword evidence="6" id="KW-0963">Cytoplasm</keyword>
<keyword evidence="9" id="KW-0326">Glycosidase</keyword>
<comment type="pathway">
    <text evidence="2">Glycan biosynthesis; trehalose biosynthesis.</text>
</comment>
<sequence length="686" mass="74878">MGHTLASRADRRLRIYGWAMDTTPEPVGPADADTIATGTPKAEENVHVSAPSRRFMPPRLIGDVQVWAPTARSVVLVTDSPDSEGLPMARLPDAPEWWRVDAEDRSDIRGSDESIHNHDGPRKTGATELGRRYGFRVLRDNADGDDADGDNADGDDAGGDAPVRPDPRSVRQPEGVHGLSALHEVDESAWTDSGWRGRSLQGTVLYELHVGTFTPDGTLDAAIDKLDHLVDLGVDFVELMPVNAFNGDVGWGYDGVDWYAVQESYGGPDALARFVDACHARGLGVVLDVVYNHLGPSGNYLPDFGPYLSDGATSWGAGPNLAGPDSDTVRDYIVENALRWFRDFHIDALRLDAVHALNDHRALHILEELALETDSLAAELGRPLSLIAESDLNDPRLITPRDRGGYGLTAQWDDDIHHAIHSLVSGERQGYYADFGSYQALAKVLRGGFFHDGTYSSFRRRHHGRPIPTNEIPAAALLAYTCNHDQIGNRAIGDRPSAYLDPGQLAIKAALVLLSPFTPMLFMGEEWAASTPFQFFTSHPEPELGRATAEGRKAEFAEHGWDSAEIPDPQSPQTFADSKLDWSEPDIGTHARVLEFYRALIGLRKSVDDFAQPAFDSVDVTYDETAGWCAMHRGDHTVLAVIGSDAVDVPIRIDPVLSWTDVAVTESGVRSPGHNVVIGRRLPGPQ</sequence>
<comment type="similarity">
    <text evidence="3">Belongs to the glycosyl hydrolase 13 family.</text>
</comment>
<evidence type="ECO:0000256" key="2">
    <source>
        <dbReference type="ARBA" id="ARBA00005199"/>
    </source>
</evidence>
<evidence type="ECO:0000259" key="13">
    <source>
        <dbReference type="SMART" id="SM00642"/>
    </source>
</evidence>
<dbReference type="EMBL" id="BANR01000016">
    <property type="protein sequence ID" value="GAC49721.1"/>
    <property type="molecule type" value="Genomic_DNA"/>
</dbReference>
<dbReference type="NCBIfam" id="TIGR02402">
    <property type="entry name" value="trehalose_TreZ"/>
    <property type="match status" value="1"/>
</dbReference>
<keyword evidence="7 14" id="KW-0378">Hydrolase</keyword>
<feature type="compositionally biased region" description="Basic and acidic residues" evidence="12">
    <location>
        <begin position="109"/>
        <end position="122"/>
    </location>
</feature>
<dbReference type="InterPro" id="IPR017853">
    <property type="entry name" value="GH"/>
</dbReference>
<comment type="catalytic activity">
    <reaction evidence="10">
        <text>hydrolysis of (1-&gt;4)-alpha-D-glucosidic linkage in 4-alpha-D-[(1-&gt;4)-alpha-D-glucanosyl]n trehalose to yield trehalose and (1-&gt;4)-alpha-D-glucan.</text>
        <dbReference type="EC" id="3.2.1.141"/>
    </reaction>
</comment>
<dbReference type="PANTHER" id="PTHR43651:SF11">
    <property type="entry name" value="MALTO-OLIGOSYLTREHALOSE TREHALOHYDROLASE"/>
    <property type="match status" value="1"/>
</dbReference>
<evidence type="ECO:0000256" key="9">
    <source>
        <dbReference type="ARBA" id="ARBA00023295"/>
    </source>
</evidence>
<evidence type="ECO:0000256" key="5">
    <source>
        <dbReference type="ARBA" id="ARBA00015938"/>
    </source>
</evidence>
<keyword evidence="15" id="KW-1185">Reference proteome</keyword>
<dbReference type="eggNOG" id="COG0296">
    <property type="taxonomic scope" value="Bacteria"/>
</dbReference>
<accession>L7KMI9</accession>
<gene>
    <name evidence="14" type="primary">treZ</name>
    <name evidence="14" type="ORF">GOACH_16_01030</name>
</gene>
<dbReference type="InterPro" id="IPR012768">
    <property type="entry name" value="Trehalose_TreZ"/>
</dbReference>
<keyword evidence="8" id="KW-0119">Carbohydrate metabolism</keyword>
<organism evidence="14 15">
    <name type="scientific">Gordonia aichiensis NBRC 108223</name>
    <dbReference type="NCBI Taxonomy" id="1220583"/>
    <lineage>
        <taxon>Bacteria</taxon>
        <taxon>Bacillati</taxon>
        <taxon>Actinomycetota</taxon>
        <taxon>Actinomycetes</taxon>
        <taxon>Mycobacteriales</taxon>
        <taxon>Gordoniaceae</taxon>
        <taxon>Gordonia</taxon>
    </lineage>
</organism>
<comment type="caution">
    <text evidence="14">The sequence shown here is derived from an EMBL/GenBank/DDBJ whole genome shotgun (WGS) entry which is preliminary data.</text>
</comment>
<evidence type="ECO:0000256" key="10">
    <source>
        <dbReference type="ARBA" id="ARBA00034013"/>
    </source>
</evidence>
<evidence type="ECO:0000313" key="14">
    <source>
        <dbReference type="EMBL" id="GAC49721.1"/>
    </source>
</evidence>
<dbReference type="Gene3D" id="3.20.20.80">
    <property type="entry name" value="Glycosidases"/>
    <property type="match status" value="1"/>
</dbReference>
<comment type="subcellular location">
    <subcellularLocation>
        <location evidence="1">Cytoplasm</location>
    </subcellularLocation>
</comment>
<dbReference type="InterPro" id="IPR013783">
    <property type="entry name" value="Ig-like_fold"/>
</dbReference>
<evidence type="ECO:0000256" key="4">
    <source>
        <dbReference type="ARBA" id="ARBA00012268"/>
    </source>
</evidence>
<dbReference type="GO" id="GO:0005992">
    <property type="term" value="P:trehalose biosynthetic process"/>
    <property type="evidence" value="ECO:0007669"/>
    <property type="project" value="UniProtKB-UniRule"/>
</dbReference>
<proteinExistence type="inferred from homology"/>
<dbReference type="EC" id="3.2.1.141" evidence="4 11"/>
<name>L7KMI9_9ACTN</name>